<dbReference type="SUPFAM" id="SSF54637">
    <property type="entry name" value="Thioesterase/thiol ester dehydrase-isomerase"/>
    <property type="match status" value="1"/>
</dbReference>
<organism evidence="2 3">
    <name type="scientific">Pseudonocardia ailaonensis</name>
    <dbReference type="NCBI Taxonomy" id="367279"/>
    <lineage>
        <taxon>Bacteria</taxon>
        <taxon>Bacillati</taxon>
        <taxon>Actinomycetota</taxon>
        <taxon>Actinomycetes</taxon>
        <taxon>Pseudonocardiales</taxon>
        <taxon>Pseudonocardiaceae</taxon>
        <taxon>Pseudonocardia</taxon>
    </lineage>
</organism>
<dbReference type="InterPro" id="IPR029069">
    <property type="entry name" value="HotDog_dom_sf"/>
</dbReference>
<dbReference type="Pfam" id="PF13452">
    <property type="entry name" value="FAS1_DH_region"/>
    <property type="match status" value="1"/>
</dbReference>
<dbReference type="EMBL" id="BAAAQK010000003">
    <property type="protein sequence ID" value="GAA1835418.1"/>
    <property type="molecule type" value="Genomic_DNA"/>
</dbReference>
<dbReference type="Proteomes" id="UP001500449">
    <property type="component" value="Unassembled WGS sequence"/>
</dbReference>
<proteinExistence type="predicted"/>
<protein>
    <submittedName>
        <fullName evidence="2">MaoC family dehydratase N-terminal domain-containing protein</fullName>
    </submittedName>
</protein>
<name>A0ABN2MRL5_9PSEU</name>
<evidence type="ECO:0000313" key="2">
    <source>
        <dbReference type="EMBL" id="GAA1835418.1"/>
    </source>
</evidence>
<sequence>MIDPDRARAVVFEPVTVTLDRGRLAFFAAATGQEDPVYSDLDAAKAAGHPDVPVPPTFLFGLETERPGAFAYLVELGVDLRRVLHGEQSFTYHSLVHAGDTVTLRPRITEAYPKKNLDFLVKHTEITRDGEPVLDAVTTIVVR</sequence>
<gene>
    <name evidence="2" type="ORF">GCM10009836_12270</name>
</gene>
<reference evidence="2 3" key="1">
    <citation type="journal article" date="2019" name="Int. J. Syst. Evol. Microbiol.">
        <title>The Global Catalogue of Microorganisms (GCM) 10K type strain sequencing project: providing services to taxonomists for standard genome sequencing and annotation.</title>
        <authorList>
            <consortium name="The Broad Institute Genomics Platform"/>
            <consortium name="The Broad Institute Genome Sequencing Center for Infectious Disease"/>
            <person name="Wu L."/>
            <person name="Ma J."/>
        </authorList>
    </citation>
    <scope>NUCLEOTIDE SEQUENCE [LARGE SCALE GENOMIC DNA]</scope>
    <source>
        <strain evidence="2 3">JCM 16009</strain>
    </source>
</reference>
<comment type="caution">
    <text evidence="2">The sequence shown here is derived from an EMBL/GenBank/DDBJ whole genome shotgun (WGS) entry which is preliminary data.</text>
</comment>
<dbReference type="CDD" id="cd03441">
    <property type="entry name" value="R_hydratase_like"/>
    <property type="match status" value="1"/>
</dbReference>
<dbReference type="RefSeq" id="WP_344413233.1">
    <property type="nucleotide sequence ID" value="NZ_BAAAQK010000003.1"/>
</dbReference>
<dbReference type="InterPro" id="IPR039569">
    <property type="entry name" value="FAS1-like_DH_region"/>
</dbReference>
<evidence type="ECO:0000259" key="1">
    <source>
        <dbReference type="Pfam" id="PF13452"/>
    </source>
</evidence>
<dbReference type="PIRSF" id="PIRSF018072">
    <property type="entry name" value="UCP018072"/>
    <property type="match status" value="1"/>
</dbReference>
<feature type="domain" description="FAS1-like dehydratase" evidence="1">
    <location>
        <begin position="10"/>
        <end position="135"/>
    </location>
</feature>
<accession>A0ABN2MRL5</accession>
<keyword evidence="3" id="KW-1185">Reference proteome</keyword>
<dbReference type="InterPro" id="IPR016709">
    <property type="entry name" value="HadA-like"/>
</dbReference>
<evidence type="ECO:0000313" key="3">
    <source>
        <dbReference type="Proteomes" id="UP001500449"/>
    </source>
</evidence>
<dbReference type="Gene3D" id="3.10.129.10">
    <property type="entry name" value="Hotdog Thioesterase"/>
    <property type="match status" value="1"/>
</dbReference>